<keyword evidence="4" id="KW-1185">Reference proteome</keyword>
<gene>
    <name evidence="3" type="ORF">Epro_1064</name>
</gene>
<dbReference type="AlphaFoldDB" id="A0A0G3WJC1"/>
<name>A0A0G3WJC1_9BACT</name>
<keyword evidence="1" id="KW-1133">Transmembrane helix</keyword>
<protein>
    <submittedName>
        <fullName evidence="3">Uncharacterized protein</fullName>
    </submittedName>
</protein>
<sequence>MKKITMMLAVVLSLTFSASAFAANRSGYMANYKDTRNHNVYSQRYDNHRHDKIIIVKEVRHQPKKAVAVKKHANPKPLSDTSAALVGVGLVALIAAAVIN</sequence>
<dbReference type="KEGG" id="epo:Epro_1064"/>
<dbReference type="RefSeq" id="WP_052571004.1">
    <property type="nucleotide sequence ID" value="NZ_CP009498.1"/>
</dbReference>
<evidence type="ECO:0000256" key="2">
    <source>
        <dbReference type="SAM" id="SignalP"/>
    </source>
</evidence>
<reference evidence="3 4" key="1">
    <citation type="submission" date="2014-09" db="EMBL/GenBank/DDBJ databases">
        <title>Complete genome sequence of Endomicrobium proavitum.</title>
        <authorList>
            <person name="Zheng H."/>
        </authorList>
    </citation>
    <scope>NUCLEOTIDE SEQUENCE [LARGE SCALE GENOMIC DNA]</scope>
    <source>
        <strain evidence="3 4">Rsa215</strain>
    </source>
</reference>
<evidence type="ECO:0000313" key="4">
    <source>
        <dbReference type="Proteomes" id="UP000035337"/>
    </source>
</evidence>
<dbReference type="Proteomes" id="UP000035337">
    <property type="component" value="Chromosome"/>
</dbReference>
<keyword evidence="2" id="KW-0732">Signal</keyword>
<evidence type="ECO:0000256" key="1">
    <source>
        <dbReference type="SAM" id="Phobius"/>
    </source>
</evidence>
<feature type="chain" id="PRO_5005186202" evidence="2">
    <location>
        <begin position="23"/>
        <end position="100"/>
    </location>
</feature>
<accession>A0A0G3WJC1</accession>
<dbReference type="EMBL" id="CP009498">
    <property type="protein sequence ID" value="AKL98443.1"/>
    <property type="molecule type" value="Genomic_DNA"/>
</dbReference>
<organism evidence="3 4">
    <name type="scientific">Endomicrobium proavitum</name>
    <dbReference type="NCBI Taxonomy" id="1408281"/>
    <lineage>
        <taxon>Bacteria</taxon>
        <taxon>Pseudomonadati</taxon>
        <taxon>Elusimicrobiota</taxon>
        <taxon>Endomicrobiia</taxon>
        <taxon>Endomicrobiales</taxon>
        <taxon>Endomicrobiaceae</taxon>
        <taxon>Endomicrobium</taxon>
    </lineage>
</organism>
<feature type="signal peptide" evidence="2">
    <location>
        <begin position="1"/>
        <end position="22"/>
    </location>
</feature>
<evidence type="ECO:0000313" key="3">
    <source>
        <dbReference type="EMBL" id="AKL98443.1"/>
    </source>
</evidence>
<keyword evidence="1" id="KW-0472">Membrane</keyword>
<feature type="transmembrane region" description="Helical" evidence="1">
    <location>
        <begin position="81"/>
        <end position="99"/>
    </location>
</feature>
<proteinExistence type="predicted"/>
<keyword evidence="1" id="KW-0812">Transmembrane</keyword>